<dbReference type="VEuPathDB" id="CryptoDB:Vbra_19843"/>
<feature type="domain" description="F5/8 type C" evidence="2">
    <location>
        <begin position="2447"/>
        <end position="2587"/>
    </location>
</feature>
<dbReference type="PANTHER" id="PTHR45713">
    <property type="entry name" value="FTP DOMAIN-CONTAINING PROTEIN"/>
    <property type="match status" value="1"/>
</dbReference>
<dbReference type="Gene3D" id="2.60.120.260">
    <property type="entry name" value="Galactose-binding domain-like"/>
    <property type="match status" value="13"/>
</dbReference>
<dbReference type="InParanoid" id="A0A0G4H7P5"/>
<evidence type="ECO:0000313" key="3">
    <source>
        <dbReference type="EMBL" id="CEM39928.1"/>
    </source>
</evidence>
<keyword evidence="4" id="KW-1185">Reference proteome</keyword>
<proteinExistence type="predicted"/>
<dbReference type="InterPro" id="IPR000421">
    <property type="entry name" value="FA58C"/>
</dbReference>
<dbReference type="Gene3D" id="2.60.120.200">
    <property type="match status" value="1"/>
</dbReference>
<dbReference type="InterPro" id="IPR008979">
    <property type="entry name" value="Galactose-bd-like_sf"/>
</dbReference>
<feature type="domain" description="F5/8 type C" evidence="2">
    <location>
        <begin position="1764"/>
        <end position="1906"/>
    </location>
</feature>
<dbReference type="PROSITE" id="PS50022">
    <property type="entry name" value="FA58C_3"/>
    <property type="match status" value="7"/>
</dbReference>
<organism evidence="3 4">
    <name type="scientific">Vitrella brassicaformis (strain CCMP3155)</name>
    <dbReference type="NCBI Taxonomy" id="1169540"/>
    <lineage>
        <taxon>Eukaryota</taxon>
        <taxon>Sar</taxon>
        <taxon>Alveolata</taxon>
        <taxon>Colpodellida</taxon>
        <taxon>Vitrellaceae</taxon>
        <taxon>Vitrella</taxon>
    </lineage>
</organism>
<evidence type="ECO:0000313" key="4">
    <source>
        <dbReference type="Proteomes" id="UP000041254"/>
    </source>
</evidence>
<keyword evidence="1" id="KW-1015">Disulfide bond</keyword>
<evidence type="ECO:0000259" key="2">
    <source>
        <dbReference type="PROSITE" id="PS50022"/>
    </source>
</evidence>
<reference evidence="3 4" key="1">
    <citation type="submission" date="2014-11" db="EMBL/GenBank/DDBJ databases">
        <authorList>
            <person name="Zhu J."/>
            <person name="Qi W."/>
            <person name="Song R."/>
        </authorList>
    </citation>
    <scope>NUCLEOTIDE SEQUENCE [LARGE SCALE GENOMIC DNA]</scope>
</reference>
<accession>A0A0G4H7P5</accession>
<dbReference type="EMBL" id="CDMY01001057">
    <property type="protein sequence ID" value="CEM39928.1"/>
    <property type="molecule type" value="Genomic_DNA"/>
</dbReference>
<dbReference type="InterPro" id="IPR051941">
    <property type="entry name" value="BG_Antigen-Binding_Lectin"/>
</dbReference>
<feature type="domain" description="F5/8 type C" evidence="2">
    <location>
        <begin position="1348"/>
        <end position="1482"/>
    </location>
</feature>
<dbReference type="SUPFAM" id="SSF49785">
    <property type="entry name" value="Galactose-binding domain-like"/>
    <property type="match status" value="13"/>
</dbReference>
<name>A0A0G4H7P5_VITBC</name>
<feature type="domain" description="F5/8 type C" evidence="2">
    <location>
        <begin position="1206"/>
        <end position="1328"/>
    </location>
</feature>
<dbReference type="Pfam" id="PF00754">
    <property type="entry name" value="F5_F8_type_C"/>
    <property type="match status" value="8"/>
</dbReference>
<dbReference type="InterPro" id="IPR013320">
    <property type="entry name" value="ConA-like_dom_sf"/>
</dbReference>
<dbReference type="PROSITE" id="PS00022">
    <property type="entry name" value="EGF_1"/>
    <property type="match status" value="1"/>
</dbReference>
<dbReference type="PANTHER" id="PTHR45713:SF6">
    <property type="entry name" value="F5_8 TYPE C DOMAIN-CONTAINING PROTEIN"/>
    <property type="match status" value="1"/>
</dbReference>
<feature type="domain" description="F5/8 type C" evidence="2">
    <location>
        <begin position="1627"/>
        <end position="1753"/>
    </location>
</feature>
<dbReference type="OrthoDB" id="417914at2759"/>
<dbReference type="Proteomes" id="UP000041254">
    <property type="component" value="Unassembled WGS sequence"/>
</dbReference>
<dbReference type="InterPro" id="IPR000742">
    <property type="entry name" value="EGF"/>
</dbReference>
<protein>
    <recommendedName>
        <fullName evidence="2">F5/8 type C domain-containing protein</fullName>
    </recommendedName>
</protein>
<feature type="domain" description="F5/8 type C" evidence="2">
    <location>
        <begin position="936"/>
        <end position="1051"/>
    </location>
</feature>
<dbReference type="SUPFAM" id="SSF49899">
    <property type="entry name" value="Concanavalin A-like lectins/glucanases"/>
    <property type="match status" value="2"/>
</dbReference>
<feature type="domain" description="F5/8 type C" evidence="2">
    <location>
        <begin position="2704"/>
        <end position="2849"/>
    </location>
</feature>
<evidence type="ECO:0000256" key="1">
    <source>
        <dbReference type="ARBA" id="ARBA00023157"/>
    </source>
</evidence>
<sequence length="3320" mass="361605">MDLSIAKVIWASSNFNFVSFRDELETNGPNNFHLIEDATFDFFSGSFEETCPRNVPYGNTSEPFFFTQLRVPPSYPFQTYLAQDYLDNPFAANVTNNNFVASYITTDFFPDDDSAVVPHDRDQFCHYGLRVVAPSASKRAIDELAWGAAIYRFRQLITYGFSTRFTFMLLHKSVHCTAASMPSRWCFDSAQQGFAFVLQNVLLTDVGSGAVAFWPTGEDGLGYRLTQGLAIEFDTYRDADAMDPNANHLSVQSRITAANQDNHANEIHKGRDLPDLKQGTHEVFISFSREVSFDDLLPTSTHITRLNPEWLDSWARGDLGLLIVTVDEIEVLRVPVDINNIADPNPGNTLTATSSQGGDLLPDEKGPGRSYVGFTGACGSPECFAVDILSWQFTETRACPASNITSCESTSSDPLDEKIHIQNAARKEIRIAAHFEGAPPLDGVTCKGGEVSWDPLHPYWLGCVREVRFPASTAALWVTDGEGQRKEVIQDAFILNKAGKGSLFQSKSETQWCVTEHATDPMRFYFGHCSCEKCVRYFDLQKLYVNGYQYDCALRYGTTCRCFETSNMTWDFGASLPDTFQKHTLCTGCKYNSHCNLILPFGTCRARTMYRIGNPLTPTPSNFGIDPSSPYRWGRDPVRTPEGGLYLDDVTGLPSFRAPDGYIWGDDCDCSTGTLYPSTRNLSQTLNVFPERTVTADRPDCYSCLEQYPEGDCALDCGVPLAVPLLHYPDGAACSTCLLAGINMEELTLLQKDQVYDCVSRAIGDGIDPWTHCETEILTNTGFPVTRLFSGLATHYLAECPGRPFPIYGALCAPNMLSNTVPSLINDAILSKFSATNGTVWSDEMACLNSICEFTSREACYSPLAEWPFTQTDEAGLPVDPLRDLFGNLNGSAYQGAEVRDNELQLNKSQEQYVRTEPLGNLADGALTEKSLEVWVRVSTEEAATNAAAGKPVTTNSLWEETVLPEKVVDSDLSTYWAAQLGQTSAEVLIDLGTDTNLGRVKVFFAWPPQSYTLRTQLDGTSTWVLFQQNNTNDQYDLDFLVPSAGRFFQLQLSSPAFSHPDFGPMLAVKEVETYADIILSHFKSGTVFAKAEYSPELAVDGDPLTYWALPPGTDTAILLVDLGGPAVAIDVIRLTWKASPAAFTLETSPDGLPATYVVQQSYTGGGGGVALTDFEADAASPPLVQFVRLELIEGAEMLDNRVFVAVRELTAFGRGTNVALGQVAYGTDTNDMEEYPASLAVDGDPNTYWASGPKQTHANWYVDLGTERLIDNITILWEDAPAAFNLSISDDNATFTLLDGDASLPPGTNVTDFAAVPSSARGRYVRVAVEGPTGVGPQGDGWPAFTVNEVTVWEAAKNLAHRQPITATNEAKALLHPSSNAVDGSLATYWLTPSGTTAAVFKVDLGTADTVVKTSVDWEYYARDFSIQHSTDDATWTTLASYTMESSASHSVTQMFVARYLKIDVTQNGQTDGFGLPVIGIQEVTVKLRDTNNIALGIYAEATGEDVFGNTFTHRTSDPPGWPQPVNYAVDGDPNTWWEAGGVADLQKANILFALNATRECATFILRWKYPGLFYDLLGSTDLSTWTTFYSKTDISAPLDVEVNHVGTFRYIQLDVSATGGFTNPSGRQVIGLTSFEVYTAINGAFNQRTAATHTALVTPVVITHPAANLVDTDTNTTWLTEANTNAASVDIDLEASYDIQGIGIDWTWPAQDFTVQSSPDSTTWTTRATVAGNAASSSEVEAQFTARYVRIAITQAALNDFDDQPILGASEIRVYQLNPAARAGVSVTATSEEAGYGAALGADGLMSTYWMTLPNQVTATLTIDLGSVQELMGIDLRWMYRAESYEIRISEAGVFTSTYMSLSGNTDDTNTRRGYFRARYLYLETFNGVQRDPSNFRRIGLFEIYLIPARNAALNRPATASSVDMIDTHPPNNTVDGNLATYWRTLPNITEATVQVDLSGVRQLVGLRVDFEYAAGEVDVISRVGGGSDVTVEAFTGNVAAFVQLSRLFDCQFLTLRLRQPIDVDGSGWPAFGIQEIELYEAVDVGAGVQTVAGTAPPHWTYSSPAQEYLPFAAIDQQLQTFWLGPFGQDALTFEADIGSVQPIDTITILWKYPAADFTIAVDGAVVETVVGNSDYNTTYTMPVGLTGQLVSVDITTAAPASTYYGLTLIGIYELEGIASGVPHTLSAAPGNPYWSYPLTNALDGDFDTSWYSRVEAQTAELKVDLASVQVFKGGIYIHWLYPAAHFRISGSVDNVAWTLLAEELIYNTTQLVYHTQANVRLSARYVKLDLLRPMDAQRTLEQPLYAIKEFKVDQGTNSALGEPATASTEANATYVATNANDGDDTTAWRAQEGLTSATWTVDMGGTFELEGIEIDWDLKARSFNLWLANDTVDFGTASALLVDSVAANTLDQTTHAFLAVGRYVRLEVTNTLTLNENGFLQIGVKEFRTSLNYNVAVGASVTASSTWQYPAEWALDDNDDTSWVSALGEAPAHIDIDLEYIQPLSAVTLKWWYEPKTYSIQYSVDRDAPDNPGTYVTMDTINIPAPTVNATYDSPLIGNARFVRVIATSFHAGCTAPAMSAPATPYHLGCDAFGLREARVWVNQGGGGVMSVQTADGSQFDAIVFEGGDGTGQWRIDSDDPNRATPVGWAGPVYADETGQMVHIVATWGANQTVTLYRNGVVYGSPYQTAAGTPHASFDSTSDILFGLHSTAILLAQGQPASASSSYSVAREAGSAVDGLIDTSWLSQDGVATATWQVDLGAVQGVGTIEIIWDYPPQQFDVYLSTTLATLTNPASLVRTVVVDTARLREAALVYLNPIANARYVLLDLQTPQENFPATGQPIFGIKEVQVLRGRFLKSPFFSGRIAKATLYRNELMPEDVFGLYNNTPTPCHCGHEVCPAGNNRYFPSVPVPCSGQGVCLVNGTCVCSPGSFGPSCSSHCHSSISPRGGGGCCQIDDDCPPGQYCIFSSGVCDYPPYWQYSHVTPLTQVVGAPGPDIVCYENRTDGFYRLQLEATEGWAWPYTATRSECEQSCASRTDGGGCVVSVWHEAFVAANATTDTPFSQFQLPAIPLSWRGRCVTFTQQTYCFTHLAGAVQDYLSSLTTQLAPLPPNSGFSHLLVDSWQPTAGVYGSVFPFVSYNGTEAFLTDFEDYSNLTPIPGAPGTAAAHPELRYASVWAFTTSSQFECKATCAETQHCLVYAWFATGFTGFFAEDWSNNCVLWTIEQAAAAERYLPGCAVQRLPDGAPEAGAGCQYPSCCLWLEKAGAYSGHRKSYVAETVMRGNDSTPLDLTDVDLLSRVGDAYVKLGTGNVQEDV</sequence>
<gene>
    <name evidence="3" type="ORF">Vbra_19843</name>
</gene>